<dbReference type="PANTHER" id="PTHR43077">
    <property type="entry name" value="TRANSPORT PERMEASE YVFS-RELATED"/>
    <property type="match status" value="1"/>
</dbReference>
<keyword evidence="8 11" id="KW-0472">Membrane</keyword>
<feature type="transmembrane region" description="Helical" evidence="11">
    <location>
        <begin position="907"/>
        <end position="927"/>
    </location>
</feature>
<evidence type="ECO:0000256" key="10">
    <source>
        <dbReference type="SAM" id="Coils"/>
    </source>
</evidence>
<feature type="coiled-coil region" evidence="10">
    <location>
        <begin position="350"/>
        <end position="377"/>
    </location>
</feature>
<dbReference type="InterPro" id="IPR023838">
    <property type="entry name" value="T7SS_EsaA"/>
</dbReference>
<feature type="transmembrane region" description="Helical" evidence="11">
    <location>
        <begin position="7"/>
        <end position="27"/>
    </location>
</feature>
<evidence type="ECO:0000256" key="6">
    <source>
        <dbReference type="ARBA" id="ARBA00022989"/>
    </source>
</evidence>
<name>A0A2T4PQN6_9STAP</name>
<keyword evidence="5 11" id="KW-0812">Transmembrane</keyword>
<dbReference type="Proteomes" id="UP000241209">
    <property type="component" value="Unassembled WGS sequence"/>
</dbReference>
<dbReference type="InterPro" id="IPR051328">
    <property type="entry name" value="T7SS_ABC-Transporter"/>
</dbReference>
<evidence type="ECO:0000256" key="9">
    <source>
        <dbReference type="ARBA" id="ARBA00046722"/>
    </source>
</evidence>
<feature type="coiled-coil region" evidence="10">
    <location>
        <begin position="630"/>
        <end position="689"/>
    </location>
</feature>
<keyword evidence="6 11" id="KW-1133">Transmembrane helix</keyword>
<comment type="caution">
    <text evidence="12">The sequence shown here is derived from an EMBL/GenBank/DDBJ whole genome shotgun (WGS) entry which is preliminary data.</text>
</comment>
<evidence type="ECO:0000256" key="2">
    <source>
        <dbReference type="ARBA" id="ARBA00008338"/>
    </source>
</evidence>
<evidence type="ECO:0000256" key="3">
    <source>
        <dbReference type="ARBA" id="ARBA00020819"/>
    </source>
</evidence>
<dbReference type="GO" id="GO:0005886">
    <property type="term" value="C:plasma membrane"/>
    <property type="evidence" value="ECO:0007669"/>
    <property type="project" value="UniProtKB-SubCell"/>
</dbReference>
<comment type="subunit">
    <text evidence="9">Homodimer. Interacts with EssB.</text>
</comment>
<sequence length="1015" mass="115651">MEKKNWIYTLIIIIIISIITIGIFTLVNQKENDQTEKNNNKTEKKSNKNIHIAIVNEDQQTTYNGKKLNLGEPFIERLSDSNKYKFETVSRSIAENGLKQGTYQVMLVIPKDFSKLAMQLDEKTPSKMTLQYKTAVGQKENVAKETEQVVGDVLNNFNKDLIQIYLTSIIDNLHNAQENVGDIMKRQQNVDDKYSDYLLDPLNDFPSLFTDTLGNSLAANKDITKMMHQYNHSLLSSDSNQFNVDSDQSASSIVNDQSSLFDQNMSAMEKTLESYKSQKDDVNINDYISHLKEVDSELDKQIESQEDSKKAYKKAIEDNLNKVKDEVKKEESPFTDKMIDDYRQKLTESMKTELNHNKDLNNALKQIKDDKQKAQDTMIQNLRNTIEDDRSGEDQFYIRNMSNQDLENAGLSSKAIQEYQEMLNNVNQFKTDFDKGHQNDNIAQNDYNGEINADDTSKLINEGVDFDRKETIKSSDINHLTVATDPNFDFEGKVYVNDKEYDVKDQDIELEKTENSYDVEVKGVAKLKADGENQDAFLEDKTMHLQLLFGQANHNKDDSEDRKSSLVDLSINHNLEGQLISGDLNQQLRSLDKFQTQYALYKDDHLSPDAPEIDNDSIADMMVNEVIKDMERFKTDKSALLKQIDGLNETSDKLADDALNNKDNIDKNKKDIEALINDLSKTEKSLNKEPEEPEIDKDEGKEFTTLSTNLDKEVNQLSERSTKLLSDSQESKTFADSISGELNQLDDNVGKLHASGRSLGIKANDLNKDMSKNEKDNNLFAKDFAKVLENSKDGDRQNEALKAFMSNPIQKKNLENVLADNSEKDTISSTILVLIMYLIAMMTAYIFSSHERVNGALNIVKQEFSNRNNLWNNVITSAIVTTAGLAEGVIIGAIAMNRYAVMSGYKVKFMFMIMITMMVFVLLNTYLLRQLKSIGMFIIMVVLAMYFVAMNYLNPNNNGSTLNKYSPLSYIDTMIFNYLNAEHPVGITLIVLVVLTIIGFILNMFIKHFKKERLI</sequence>
<evidence type="ECO:0000313" key="13">
    <source>
        <dbReference type="Proteomes" id="UP000241209"/>
    </source>
</evidence>
<evidence type="ECO:0000256" key="7">
    <source>
        <dbReference type="ARBA" id="ARBA00023026"/>
    </source>
</evidence>
<accession>A0A2T4PQN6</accession>
<gene>
    <name evidence="12" type="primary">esaA</name>
    <name evidence="12" type="ORF">BU072_12250</name>
</gene>
<feature type="transmembrane region" description="Helical" evidence="11">
    <location>
        <begin position="985"/>
        <end position="1006"/>
    </location>
</feature>
<evidence type="ECO:0000256" key="11">
    <source>
        <dbReference type="SAM" id="Phobius"/>
    </source>
</evidence>
<feature type="transmembrane region" description="Helical" evidence="11">
    <location>
        <begin position="870"/>
        <end position="895"/>
    </location>
</feature>
<dbReference type="PANTHER" id="PTHR43077:SF10">
    <property type="entry name" value="TRANSPORT PERMEASE PROTEIN"/>
    <property type="match status" value="1"/>
</dbReference>
<proteinExistence type="inferred from homology"/>
<organism evidence="12 13">
    <name type="scientific">Mammaliicoccus vitulinus</name>
    <dbReference type="NCBI Taxonomy" id="71237"/>
    <lineage>
        <taxon>Bacteria</taxon>
        <taxon>Bacillati</taxon>
        <taxon>Bacillota</taxon>
        <taxon>Bacilli</taxon>
        <taxon>Bacillales</taxon>
        <taxon>Staphylococcaceae</taxon>
        <taxon>Mammaliicoccus</taxon>
    </lineage>
</organism>
<keyword evidence="4" id="KW-1003">Cell membrane</keyword>
<keyword evidence="7" id="KW-0843">Virulence</keyword>
<dbReference type="AlphaFoldDB" id="A0A2T4PQN6"/>
<evidence type="ECO:0000256" key="8">
    <source>
        <dbReference type="ARBA" id="ARBA00023136"/>
    </source>
</evidence>
<feature type="transmembrane region" description="Helical" evidence="11">
    <location>
        <begin position="831"/>
        <end position="849"/>
    </location>
</feature>
<feature type="transmembrane region" description="Helical" evidence="11">
    <location>
        <begin position="934"/>
        <end position="953"/>
    </location>
</feature>
<evidence type="ECO:0000256" key="5">
    <source>
        <dbReference type="ARBA" id="ARBA00022692"/>
    </source>
</evidence>
<dbReference type="EMBL" id="PZFK01000034">
    <property type="protein sequence ID" value="PTI28140.1"/>
    <property type="molecule type" value="Genomic_DNA"/>
</dbReference>
<protein>
    <recommendedName>
        <fullName evidence="3">Type VII secretion system accessory factor EsaA</fullName>
    </recommendedName>
</protein>
<dbReference type="RefSeq" id="WP_107557337.1">
    <property type="nucleotide sequence ID" value="NZ_CANQVP010000041.1"/>
</dbReference>
<reference evidence="12 13" key="1">
    <citation type="journal article" date="2016" name="Front. Microbiol.">
        <title>Comprehensive Phylogenetic Analysis of Bovine Non-aureus Staphylococci Species Based on Whole-Genome Sequencing.</title>
        <authorList>
            <person name="Naushad S."/>
            <person name="Barkema H.W."/>
            <person name="Luby C."/>
            <person name="Condas L.A."/>
            <person name="Nobrega D.B."/>
            <person name="Carson D.A."/>
            <person name="De Buck J."/>
        </authorList>
    </citation>
    <scope>NUCLEOTIDE SEQUENCE [LARGE SCALE GENOMIC DNA]</scope>
    <source>
        <strain evidence="12 13">SNUC 2204</strain>
    </source>
</reference>
<dbReference type="Gene3D" id="3.40.1710.10">
    <property type="entry name" value="abc type-2 transporter like domain"/>
    <property type="match status" value="1"/>
</dbReference>
<evidence type="ECO:0000256" key="4">
    <source>
        <dbReference type="ARBA" id="ARBA00022475"/>
    </source>
</evidence>
<evidence type="ECO:0000256" key="1">
    <source>
        <dbReference type="ARBA" id="ARBA00004651"/>
    </source>
</evidence>
<keyword evidence="10" id="KW-0175">Coiled coil</keyword>
<evidence type="ECO:0000313" key="12">
    <source>
        <dbReference type="EMBL" id="PTI28140.1"/>
    </source>
</evidence>
<dbReference type="NCBIfam" id="TIGR03929">
    <property type="entry name" value="T7_esaA_Nterm"/>
    <property type="match status" value="1"/>
</dbReference>
<comment type="similarity">
    <text evidence="2">Belongs to the EsaA family.</text>
</comment>
<comment type="subcellular location">
    <subcellularLocation>
        <location evidence="1">Cell membrane</location>
        <topology evidence="1">Multi-pass membrane protein</topology>
    </subcellularLocation>
</comment>